<dbReference type="Proteomes" id="UP001321542">
    <property type="component" value="Chromosome"/>
</dbReference>
<evidence type="ECO:0000256" key="1">
    <source>
        <dbReference type="SAM" id="MobiDB-lite"/>
    </source>
</evidence>
<dbReference type="PROSITE" id="PS51318">
    <property type="entry name" value="TAT"/>
    <property type="match status" value="1"/>
</dbReference>
<dbReference type="InterPro" id="IPR006311">
    <property type="entry name" value="TAT_signal"/>
</dbReference>
<organism evidence="3 4">
    <name type="scientific">Streptomyces graminofaciens</name>
    <dbReference type="NCBI Taxonomy" id="68212"/>
    <lineage>
        <taxon>Bacteria</taxon>
        <taxon>Bacillati</taxon>
        <taxon>Actinomycetota</taxon>
        <taxon>Actinomycetes</taxon>
        <taxon>Kitasatosporales</taxon>
        <taxon>Streptomycetaceae</taxon>
        <taxon>Streptomyces</taxon>
    </lineage>
</organism>
<reference evidence="3 4" key="2">
    <citation type="journal article" date="2023" name="ChemBioChem">
        <title>Acyltransferase Domain Exchange between Two Independent Type I Polyketide Synthases in the Same Producer Strain of Macrolide Antibiotics.</title>
        <authorList>
            <person name="Kudo F."/>
            <person name="Kishikawa K."/>
            <person name="Tsuboi K."/>
            <person name="Kido T."/>
            <person name="Usui T."/>
            <person name="Hashimoto J."/>
            <person name="Shin-Ya K."/>
            <person name="Miyanaga A."/>
            <person name="Eguchi T."/>
        </authorList>
    </citation>
    <scope>NUCLEOTIDE SEQUENCE [LARGE SCALE GENOMIC DNA]</scope>
    <source>
        <strain evidence="3 4">A-8890</strain>
    </source>
</reference>
<sequence length="137" mass="14048">MSGVSGVDRRTVIKGAAVAAAATQFSWALSRSAAAAPDGASGAASAGDTELHWLEGSAPGAHAGTTWGVPWARGTHQAGQGFRLTTAAGDDVPVQSWVTAQWPDGSVKWTAHAIAPDAPKAETYRLSAGHRPPPRER</sequence>
<gene>
    <name evidence="3" type="ORF">SGFS_026540</name>
</gene>
<name>A0ABM7F698_9ACTN</name>
<dbReference type="InterPro" id="IPR045793">
    <property type="entry name" value="PcRGLX/YetA-like"/>
</dbReference>
<feature type="region of interest" description="Disordered" evidence="1">
    <location>
        <begin position="36"/>
        <end position="74"/>
    </location>
</feature>
<dbReference type="PANTHER" id="PTHR40081">
    <property type="entry name" value="CONCANAVALIN A-LIKE LECTIN/GLUCANASE"/>
    <property type="match status" value="1"/>
</dbReference>
<feature type="domain" description="PcRGLX/YetA-like N-terminal RIFT barrel" evidence="2">
    <location>
        <begin position="49"/>
        <end position="128"/>
    </location>
</feature>
<accession>A0ABM7F698</accession>
<evidence type="ECO:0000313" key="3">
    <source>
        <dbReference type="EMBL" id="BBC31360.1"/>
    </source>
</evidence>
<evidence type="ECO:0000259" key="2">
    <source>
        <dbReference type="Pfam" id="PF19501"/>
    </source>
</evidence>
<keyword evidence="4" id="KW-1185">Reference proteome</keyword>
<reference evidence="3 4" key="1">
    <citation type="journal article" date="2010" name="ChemBioChem">
        <title>Cloning and characterization of the biosynthetic gene cluster of 16-membered macrolide antibiotic FD-891: involvement of a dual functional cytochrome P450 monooxygenase catalyzing epoxidation and hydroxylation.</title>
        <authorList>
            <person name="Kudo F."/>
            <person name="Motegi A."/>
            <person name="Mizoue K."/>
            <person name="Eguchi T."/>
        </authorList>
    </citation>
    <scope>NUCLEOTIDE SEQUENCE [LARGE SCALE GENOMIC DNA]</scope>
    <source>
        <strain evidence="3 4">A-8890</strain>
    </source>
</reference>
<protein>
    <recommendedName>
        <fullName evidence="2">PcRGLX/YetA-like N-terminal RIFT barrel domain-containing protein</fullName>
    </recommendedName>
</protein>
<proteinExistence type="predicted"/>
<evidence type="ECO:0000313" key="4">
    <source>
        <dbReference type="Proteomes" id="UP001321542"/>
    </source>
</evidence>
<dbReference type="PANTHER" id="PTHR40081:SF1">
    <property type="entry name" value="TAT PATHWAY SIGNAL SEQUENCE DOMAIN PROTEIN"/>
    <property type="match status" value="1"/>
</dbReference>
<dbReference type="InterPro" id="IPR048329">
    <property type="entry name" value="PcRGLX_1st"/>
</dbReference>
<dbReference type="EMBL" id="AP018448">
    <property type="protein sequence ID" value="BBC31360.1"/>
    <property type="molecule type" value="Genomic_DNA"/>
</dbReference>
<feature type="region of interest" description="Disordered" evidence="1">
    <location>
        <begin position="118"/>
        <end position="137"/>
    </location>
</feature>
<feature type="compositionally biased region" description="Low complexity" evidence="1">
    <location>
        <begin position="36"/>
        <end position="47"/>
    </location>
</feature>
<dbReference type="Pfam" id="PF19501">
    <property type="entry name" value="PcRGLX_1st"/>
    <property type="match status" value="1"/>
</dbReference>